<feature type="transmembrane region" description="Helical" evidence="3">
    <location>
        <begin position="228"/>
        <end position="248"/>
    </location>
</feature>
<evidence type="ECO:0000313" key="6">
    <source>
        <dbReference type="EMBL" id="CAI2376958.1"/>
    </source>
</evidence>
<keyword evidence="3" id="KW-0812">Transmembrane</keyword>
<sequence length="285" mass="32701">MATTRLTNSRNPFSVCKIIILLALLCLTLCQKTSTDEVMEEMEKETISREKECRFEMDDGQFLSLYHLRKKRAPDYIFKDSRETGLYSYFFNFCSPTIMTCNGEEDALAIQKVDGDCVAVLARGSYSAISYLDPNKPNRGVKLIYDGGDPCELGNRRVEHILKCDNNIHHEIESVEETEACTYTVTSRTKYTCKLAETRQDLSSWEDGWASPESVTERRGWSLWNSGIVKLIFFAALVFVIVNIYLFYKNQGRDPFRNYSSVQPIKEKFRSFFRFLRGSSGSGSN</sequence>
<keyword evidence="2" id="KW-1015">Disulfide bond</keyword>
<dbReference type="InterPro" id="IPR009011">
    <property type="entry name" value="Man6P_isomerase_rcpt-bd_dom_sf"/>
</dbReference>
<reference evidence="6" key="1">
    <citation type="submission" date="2023-07" db="EMBL/GenBank/DDBJ databases">
        <authorList>
            <consortium name="AG Swart"/>
            <person name="Singh M."/>
            <person name="Singh A."/>
            <person name="Seah K."/>
            <person name="Emmerich C."/>
        </authorList>
    </citation>
    <scope>NUCLEOTIDE SEQUENCE</scope>
    <source>
        <strain evidence="6">DP1</strain>
    </source>
</reference>
<evidence type="ECO:0000256" key="2">
    <source>
        <dbReference type="ARBA" id="ARBA00023157"/>
    </source>
</evidence>
<dbReference type="PROSITE" id="PS51914">
    <property type="entry name" value="MRH"/>
    <property type="match status" value="1"/>
</dbReference>
<organism evidence="6 7">
    <name type="scientific">Euplotes crassus</name>
    <dbReference type="NCBI Taxonomy" id="5936"/>
    <lineage>
        <taxon>Eukaryota</taxon>
        <taxon>Sar</taxon>
        <taxon>Alveolata</taxon>
        <taxon>Ciliophora</taxon>
        <taxon>Intramacronucleata</taxon>
        <taxon>Spirotrichea</taxon>
        <taxon>Hypotrichia</taxon>
        <taxon>Euplotida</taxon>
        <taxon>Euplotidae</taxon>
        <taxon>Moneuplotes</taxon>
    </lineage>
</organism>
<proteinExistence type="predicted"/>
<dbReference type="SUPFAM" id="SSF50911">
    <property type="entry name" value="Mannose 6-phosphate receptor domain"/>
    <property type="match status" value="1"/>
</dbReference>
<evidence type="ECO:0000256" key="3">
    <source>
        <dbReference type="SAM" id="Phobius"/>
    </source>
</evidence>
<evidence type="ECO:0000259" key="5">
    <source>
        <dbReference type="PROSITE" id="PS51914"/>
    </source>
</evidence>
<gene>
    <name evidence="6" type="ORF">ECRASSUSDP1_LOCUS18337</name>
</gene>
<dbReference type="EMBL" id="CAMPGE010018550">
    <property type="protein sequence ID" value="CAI2376958.1"/>
    <property type="molecule type" value="Genomic_DNA"/>
</dbReference>
<dbReference type="Proteomes" id="UP001295684">
    <property type="component" value="Unassembled WGS sequence"/>
</dbReference>
<protein>
    <recommendedName>
        <fullName evidence="5">MRH domain-containing protein</fullName>
    </recommendedName>
</protein>
<evidence type="ECO:0000256" key="4">
    <source>
        <dbReference type="SAM" id="SignalP"/>
    </source>
</evidence>
<accession>A0AAD2D226</accession>
<keyword evidence="3" id="KW-0472">Membrane</keyword>
<dbReference type="AlphaFoldDB" id="A0AAD2D226"/>
<name>A0AAD2D226_EUPCR</name>
<feature type="domain" description="MRH" evidence="5">
    <location>
        <begin position="51"/>
        <end position="195"/>
    </location>
</feature>
<keyword evidence="7" id="KW-1185">Reference proteome</keyword>
<evidence type="ECO:0000313" key="7">
    <source>
        <dbReference type="Proteomes" id="UP001295684"/>
    </source>
</evidence>
<comment type="caution">
    <text evidence="6">The sequence shown here is derived from an EMBL/GenBank/DDBJ whole genome shotgun (WGS) entry which is preliminary data.</text>
</comment>
<keyword evidence="1 4" id="KW-0732">Signal</keyword>
<feature type="signal peptide" evidence="4">
    <location>
        <begin position="1"/>
        <end position="30"/>
    </location>
</feature>
<keyword evidence="3" id="KW-1133">Transmembrane helix</keyword>
<dbReference type="Gene3D" id="2.70.130.10">
    <property type="entry name" value="Mannose-6-phosphate receptor binding domain"/>
    <property type="match status" value="1"/>
</dbReference>
<evidence type="ECO:0000256" key="1">
    <source>
        <dbReference type="ARBA" id="ARBA00022729"/>
    </source>
</evidence>
<dbReference type="InterPro" id="IPR044865">
    <property type="entry name" value="MRH_dom"/>
</dbReference>
<feature type="chain" id="PRO_5042245344" description="MRH domain-containing protein" evidence="4">
    <location>
        <begin position="31"/>
        <end position="285"/>
    </location>
</feature>